<organism evidence="2 3">
    <name type="scientific">Muribaculum intestinale</name>
    <dbReference type="NCBI Taxonomy" id="1796646"/>
    <lineage>
        <taxon>Bacteria</taxon>
        <taxon>Pseudomonadati</taxon>
        <taxon>Bacteroidota</taxon>
        <taxon>Bacteroidia</taxon>
        <taxon>Bacteroidales</taxon>
        <taxon>Muribaculaceae</taxon>
        <taxon>Muribaculum</taxon>
    </lineage>
</organism>
<sequence length="176" mass="20386">MAQLLNDGVVALRAIEPTDLDVLTSWENDTSLWELGCTLAPYSRKRLWDYIENYQPDIYIARQLRLVAMDLASGTPVGTLDFYDFDPHNRRAGVGVLIDREWQGKGYGRRMLELGIDYAGRFIGMHQLWAIIPIDNLRSQSLFKDAGFDICGRLRSWLRRDRSYVDAYAFQRLFES</sequence>
<accession>A0A1B1S9E0</accession>
<keyword evidence="2" id="KW-0808">Transferase</keyword>
<evidence type="ECO:0000313" key="2">
    <source>
        <dbReference type="EMBL" id="ANU63422.1"/>
    </source>
</evidence>
<reference evidence="3" key="1">
    <citation type="submission" date="2016-04" db="EMBL/GenBank/DDBJ databases">
        <title>Complete Genome Sequences of Twelve Strains of a Stable Defined Moderately Diverse Mouse Microbiota 2 (sDMDMm2).</title>
        <authorList>
            <person name="Uchimura Y."/>
            <person name="Wyss M."/>
            <person name="Brugiroux S."/>
            <person name="Limenitakis J.P."/>
            <person name="Stecher B."/>
            <person name="McCoy K.D."/>
            <person name="Macpherson A.J."/>
        </authorList>
    </citation>
    <scope>NUCLEOTIDE SEQUENCE [LARGE SCALE GENOMIC DNA]</scope>
    <source>
        <strain evidence="3">YL27</strain>
    </source>
</reference>
<proteinExistence type="predicted"/>
<dbReference type="InterPro" id="IPR000182">
    <property type="entry name" value="GNAT_dom"/>
</dbReference>
<protein>
    <submittedName>
        <fullName evidence="2">N-acetyltransferase</fullName>
    </submittedName>
</protein>
<evidence type="ECO:0000313" key="3">
    <source>
        <dbReference type="Proteomes" id="UP000186351"/>
    </source>
</evidence>
<dbReference type="STRING" id="1796646.A4V02_06600"/>
<dbReference type="Pfam" id="PF13302">
    <property type="entry name" value="Acetyltransf_3"/>
    <property type="match status" value="1"/>
</dbReference>
<dbReference type="InterPro" id="IPR016181">
    <property type="entry name" value="Acyl_CoA_acyltransferase"/>
</dbReference>
<accession>A0A1Z2XJ77</accession>
<dbReference type="CDD" id="cd04301">
    <property type="entry name" value="NAT_SF"/>
    <property type="match status" value="1"/>
</dbReference>
<dbReference type="PROSITE" id="PS51186">
    <property type="entry name" value="GNAT"/>
    <property type="match status" value="1"/>
</dbReference>
<dbReference type="Gene3D" id="3.40.630.30">
    <property type="match status" value="1"/>
</dbReference>
<feature type="domain" description="N-acetyltransferase" evidence="1">
    <location>
        <begin position="10"/>
        <end position="171"/>
    </location>
</feature>
<dbReference type="RefSeq" id="WP_068960749.1">
    <property type="nucleotide sequence ID" value="NZ_CAJTAP010000012.1"/>
</dbReference>
<dbReference type="EMBL" id="CP015402">
    <property type="protein sequence ID" value="ANU63422.1"/>
    <property type="molecule type" value="Genomic_DNA"/>
</dbReference>
<dbReference type="SUPFAM" id="SSF55729">
    <property type="entry name" value="Acyl-CoA N-acyltransferases (Nat)"/>
    <property type="match status" value="1"/>
</dbReference>
<keyword evidence="3" id="KW-1185">Reference proteome</keyword>
<gene>
    <name evidence="2" type="ORF">A4V02_06600</name>
</gene>
<dbReference type="PANTHER" id="PTHR43415:SF3">
    <property type="entry name" value="GNAT-FAMILY ACETYLTRANSFERASE"/>
    <property type="match status" value="1"/>
</dbReference>
<dbReference type="GO" id="GO:0016747">
    <property type="term" value="F:acyltransferase activity, transferring groups other than amino-acyl groups"/>
    <property type="evidence" value="ECO:0007669"/>
    <property type="project" value="InterPro"/>
</dbReference>
<evidence type="ECO:0000259" key="1">
    <source>
        <dbReference type="PROSITE" id="PS51186"/>
    </source>
</evidence>
<dbReference type="OrthoDB" id="893030at2"/>
<name>A0A1B1S9E0_9BACT</name>
<dbReference type="AlphaFoldDB" id="A0A1B1S9E0"/>
<dbReference type="GeneID" id="65536521"/>
<dbReference type="KEGG" id="pary:A4V02_06600"/>
<dbReference type="Proteomes" id="UP000186351">
    <property type="component" value="Chromosome"/>
</dbReference>
<dbReference type="PANTHER" id="PTHR43415">
    <property type="entry name" value="SPERMIDINE N(1)-ACETYLTRANSFERASE"/>
    <property type="match status" value="1"/>
</dbReference>